<dbReference type="KEGG" id="gce:KYE46_02285"/>
<dbReference type="Pfam" id="PF13409">
    <property type="entry name" value="GST_N_2"/>
    <property type="match status" value="1"/>
</dbReference>
<proteinExistence type="predicted"/>
<dbReference type="RefSeq" id="WP_219004980.1">
    <property type="nucleotide sequence ID" value="NZ_CP079194.1"/>
</dbReference>
<name>A0A8F6TZH4_9RHOB</name>
<keyword evidence="3" id="KW-1185">Reference proteome</keyword>
<protein>
    <submittedName>
        <fullName evidence="2">Glutathione S-transferase</fullName>
    </submittedName>
</protein>
<dbReference type="InterPro" id="IPR004045">
    <property type="entry name" value="Glutathione_S-Trfase_N"/>
</dbReference>
<dbReference type="CDD" id="cd03049">
    <property type="entry name" value="GST_N_3"/>
    <property type="match status" value="1"/>
</dbReference>
<dbReference type="Pfam" id="PF13410">
    <property type="entry name" value="GST_C_2"/>
    <property type="match status" value="1"/>
</dbReference>
<gene>
    <name evidence="2" type="ORF">KYE46_02285</name>
</gene>
<organism evidence="2 3">
    <name type="scientific">Gymnodinialimonas ceratoperidinii</name>
    <dbReference type="NCBI Taxonomy" id="2856823"/>
    <lineage>
        <taxon>Bacteria</taxon>
        <taxon>Pseudomonadati</taxon>
        <taxon>Pseudomonadota</taxon>
        <taxon>Alphaproteobacteria</taxon>
        <taxon>Rhodobacterales</taxon>
        <taxon>Paracoccaceae</taxon>
        <taxon>Gymnodinialimonas</taxon>
    </lineage>
</organism>
<evidence type="ECO:0000313" key="2">
    <source>
        <dbReference type="EMBL" id="QXT41323.1"/>
    </source>
</evidence>
<feature type="domain" description="GST N-terminal" evidence="1">
    <location>
        <begin position="1"/>
        <end position="81"/>
    </location>
</feature>
<sequence>MELLGSDASPFVRKARVLIAEAGITDVPYVQVTATPMGGEERLNSANPLGKIPALVRDEAPTIYDSNVVCRFLDDRAGAGLYPQERLWETLTLEATGDGIMEAAVGIVYEKRLRPEELWWNDWFDAQWVKVTRALDGLERQWMSHLHGPLDMGQVSIGCALGYLDLRHKDRDWREGREALATWYAGFAERPAMVATAPE</sequence>
<dbReference type="Proteomes" id="UP000825009">
    <property type="component" value="Chromosome"/>
</dbReference>
<dbReference type="CDD" id="cd03205">
    <property type="entry name" value="GST_C_6"/>
    <property type="match status" value="1"/>
</dbReference>
<dbReference type="EMBL" id="CP079194">
    <property type="protein sequence ID" value="QXT41323.1"/>
    <property type="molecule type" value="Genomic_DNA"/>
</dbReference>
<dbReference type="AlphaFoldDB" id="A0A8F6TZH4"/>
<reference evidence="2 3" key="1">
    <citation type="submission" date="2021-07" db="EMBL/GenBank/DDBJ databases">
        <title>A novel Jannaschia species isolated from marine dinoflagellate Ceratoperidinium margalefii.</title>
        <authorList>
            <person name="Jiang Y."/>
            <person name="Li Z."/>
        </authorList>
    </citation>
    <scope>NUCLEOTIDE SEQUENCE [LARGE SCALE GENOMIC DNA]</scope>
    <source>
        <strain evidence="2 3">J12C1-MA-4</strain>
    </source>
</reference>
<dbReference type="PROSITE" id="PS50404">
    <property type="entry name" value="GST_NTER"/>
    <property type="match status" value="1"/>
</dbReference>
<evidence type="ECO:0000259" key="1">
    <source>
        <dbReference type="PROSITE" id="PS50404"/>
    </source>
</evidence>
<accession>A0A8F6TZH4</accession>
<evidence type="ECO:0000313" key="3">
    <source>
        <dbReference type="Proteomes" id="UP000825009"/>
    </source>
</evidence>